<accession>A0A6V8LHK3</accession>
<dbReference type="PANTHER" id="PTHR35174:SF3">
    <property type="entry name" value="BLL7171 PROTEIN"/>
    <property type="match status" value="1"/>
</dbReference>
<reference evidence="3 4" key="2">
    <citation type="submission" date="2020-03" db="EMBL/GenBank/DDBJ databases">
        <authorList>
            <person name="Ichikawa N."/>
            <person name="Kimura A."/>
            <person name="Kitahashi Y."/>
            <person name="Uohara A."/>
        </authorList>
    </citation>
    <scope>NUCLEOTIDE SEQUENCE [LARGE SCALE GENOMIC DNA]</scope>
    <source>
        <strain evidence="3 4">NBRC 108638</strain>
    </source>
</reference>
<dbReference type="PANTHER" id="PTHR35174">
    <property type="entry name" value="BLL7171 PROTEIN-RELATED"/>
    <property type="match status" value="1"/>
</dbReference>
<name>A0A6V8LHK3_9ACTN</name>
<dbReference type="Pfam" id="PF03795">
    <property type="entry name" value="YCII"/>
    <property type="match status" value="1"/>
</dbReference>
<evidence type="ECO:0000313" key="3">
    <source>
        <dbReference type="EMBL" id="GFJ92115.1"/>
    </source>
</evidence>
<comment type="caution">
    <text evidence="3">The sequence shown here is derived from an EMBL/GenBank/DDBJ whole genome shotgun (WGS) entry which is preliminary data.</text>
</comment>
<proteinExistence type="inferred from homology"/>
<evidence type="ECO:0000256" key="1">
    <source>
        <dbReference type="ARBA" id="ARBA00007689"/>
    </source>
</evidence>
<dbReference type="InterPro" id="IPR011008">
    <property type="entry name" value="Dimeric_a/b-barrel"/>
</dbReference>
<dbReference type="EMBL" id="BLPG01000001">
    <property type="protein sequence ID" value="GFJ92115.1"/>
    <property type="molecule type" value="Genomic_DNA"/>
</dbReference>
<evidence type="ECO:0000313" key="4">
    <source>
        <dbReference type="Proteomes" id="UP000482960"/>
    </source>
</evidence>
<organism evidence="3 4">
    <name type="scientific">Phytohabitans rumicis</name>
    <dbReference type="NCBI Taxonomy" id="1076125"/>
    <lineage>
        <taxon>Bacteria</taxon>
        <taxon>Bacillati</taxon>
        <taxon>Actinomycetota</taxon>
        <taxon>Actinomycetes</taxon>
        <taxon>Micromonosporales</taxon>
        <taxon>Micromonosporaceae</taxon>
    </lineage>
</organism>
<comment type="similarity">
    <text evidence="1">Belongs to the YciI family.</text>
</comment>
<protein>
    <recommendedName>
        <fullName evidence="2">YCII-related domain-containing protein</fullName>
    </recommendedName>
</protein>
<dbReference type="AlphaFoldDB" id="A0A6V8LHK3"/>
<dbReference type="Proteomes" id="UP000482960">
    <property type="component" value="Unassembled WGS sequence"/>
</dbReference>
<dbReference type="SUPFAM" id="SSF54909">
    <property type="entry name" value="Dimeric alpha+beta barrel"/>
    <property type="match status" value="1"/>
</dbReference>
<evidence type="ECO:0000259" key="2">
    <source>
        <dbReference type="Pfam" id="PF03795"/>
    </source>
</evidence>
<keyword evidence="4" id="KW-1185">Reference proteome</keyword>
<feature type="domain" description="YCII-related" evidence="2">
    <location>
        <begin position="1"/>
        <end position="114"/>
    </location>
</feature>
<dbReference type="Gene3D" id="3.30.70.1060">
    <property type="entry name" value="Dimeric alpha+beta barrel"/>
    <property type="match status" value="1"/>
</dbReference>
<reference evidence="3 4" key="1">
    <citation type="submission" date="2020-03" db="EMBL/GenBank/DDBJ databases">
        <title>Whole genome shotgun sequence of Phytohabitans rumicis NBRC 108638.</title>
        <authorList>
            <person name="Komaki H."/>
            <person name="Tamura T."/>
        </authorList>
    </citation>
    <scope>NUCLEOTIDE SEQUENCE [LARGE SCALE GENOMIC DNA]</scope>
    <source>
        <strain evidence="3 4">NBRC 108638</strain>
    </source>
</reference>
<gene>
    <name evidence="3" type="ORF">Prum_057570</name>
</gene>
<sequence length="118" mass="13254">MKYMLLIYQNQADFQALSEDEKNDVMNEVGEIMTELTKSGEWVDGQALHAPETAKTIRVRGGVPAVTDGPFIEAKEQLAGLCVFECDSVERAVEIGKRWPDARYWAVEIRPLIDIPAE</sequence>
<dbReference type="InterPro" id="IPR005545">
    <property type="entry name" value="YCII"/>
</dbReference>